<comment type="similarity">
    <text evidence="1">Belongs to the 4-hydroxybenzoyl-CoA thioesterase family.</text>
</comment>
<dbReference type="EMBL" id="JAVFJF020000003">
    <property type="protein sequence ID" value="MEJ8673624.1"/>
    <property type="molecule type" value="Genomic_DNA"/>
</dbReference>
<reference evidence="4 5" key="1">
    <citation type="submission" date="2017-01" db="EMBL/GenBank/DDBJ databases">
        <title>New insights into the genetic diversity of Chromobacterium isolated from tropical freshwater lake.</title>
        <authorList>
            <person name="Santos A.B."/>
            <person name="Nascimento A.M."/>
            <person name="Da Silva P.C."/>
        </authorList>
    </citation>
    <scope>NUCLEOTIDE SEQUENCE [LARGE SCALE GENOMIC DNA]</scope>
    <source>
        <strain evidence="4 5">56AF</strain>
    </source>
</reference>
<gene>
    <name evidence="4" type="ORF">BUE93_10150</name>
    <name evidence="3" type="ORF">QCL97_002710</name>
</gene>
<organism evidence="4 5">
    <name type="scientific">Chromobacterium amazonense</name>
    <dbReference type="NCBI Taxonomy" id="1382803"/>
    <lineage>
        <taxon>Bacteria</taxon>
        <taxon>Pseudomonadati</taxon>
        <taxon>Pseudomonadota</taxon>
        <taxon>Betaproteobacteria</taxon>
        <taxon>Neisseriales</taxon>
        <taxon>Chromobacteriaceae</taxon>
        <taxon>Chromobacterium</taxon>
    </lineage>
</organism>
<evidence type="ECO:0000313" key="3">
    <source>
        <dbReference type="EMBL" id="MEJ8673624.1"/>
    </source>
</evidence>
<sequence length="142" mass="16095">MARIKLELPERMFFETTLDIRISDINYAGHLGNDAVLRLAHEARLRWLKSLGYPHELQVEGLGLIVADTAICYRAEAFHGDALRFRLGADDINRHGFDLIYQAVDDNSCKEVARLKTGVVFFDYQTRKVAPMPEAFAGKLSQ</sequence>
<dbReference type="Gene3D" id="3.10.129.10">
    <property type="entry name" value="Hotdog Thioesterase"/>
    <property type="match status" value="1"/>
</dbReference>
<dbReference type="AlphaFoldDB" id="A0A1S1WXL3"/>
<protein>
    <submittedName>
        <fullName evidence="3 4">Thioesterase</fullName>
    </submittedName>
</protein>
<dbReference type="PANTHER" id="PTHR31793:SF27">
    <property type="entry name" value="NOVEL THIOESTERASE SUPERFAMILY DOMAIN AND SAPOSIN A-TYPE DOMAIN CONTAINING PROTEIN (0610012H03RIK)"/>
    <property type="match status" value="1"/>
</dbReference>
<name>A0A1S1WXL3_9NEIS</name>
<dbReference type="RefSeq" id="WP_071110579.1">
    <property type="nucleotide sequence ID" value="NZ_JAFCYX010000012.1"/>
</dbReference>
<dbReference type="GO" id="GO:0047617">
    <property type="term" value="F:fatty acyl-CoA hydrolase activity"/>
    <property type="evidence" value="ECO:0007669"/>
    <property type="project" value="TreeGrafter"/>
</dbReference>
<evidence type="ECO:0000256" key="2">
    <source>
        <dbReference type="ARBA" id="ARBA00022801"/>
    </source>
</evidence>
<evidence type="ECO:0000313" key="4">
    <source>
        <dbReference type="EMBL" id="PRP70639.1"/>
    </source>
</evidence>
<dbReference type="InterPro" id="IPR029069">
    <property type="entry name" value="HotDog_dom_sf"/>
</dbReference>
<dbReference type="InterPro" id="IPR050563">
    <property type="entry name" value="4-hydroxybenzoyl-CoA_TE"/>
</dbReference>
<proteinExistence type="inferred from homology"/>
<dbReference type="OrthoDB" id="333038at2"/>
<dbReference type="Pfam" id="PF13279">
    <property type="entry name" value="4HBT_2"/>
    <property type="match status" value="1"/>
</dbReference>
<evidence type="ECO:0000313" key="6">
    <source>
        <dbReference type="Proteomes" id="UP001224516"/>
    </source>
</evidence>
<dbReference type="CDD" id="cd00586">
    <property type="entry name" value="4HBT"/>
    <property type="match status" value="1"/>
</dbReference>
<reference evidence="3 6" key="2">
    <citation type="submission" date="2023-12" db="EMBL/GenBank/DDBJ databases">
        <title>Evaluation and characterization of a potential secondary metabolite violacein from indigenous Chromobacterium amazonense SAM215.</title>
        <authorList>
            <person name="Tarafdar M.R."/>
            <person name="Abedin S.M."/>
            <person name="Atiqua A."/>
            <person name="Saha A."/>
            <person name="Khan S.N."/>
        </authorList>
    </citation>
    <scope>NUCLEOTIDE SEQUENCE [LARGE SCALE GENOMIC DNA]</scope>
    <source>
        <strain evidence="3 6">SAM215</strain>
    </source>
</reference>
<keyword evidence="2" id="KW-0378">Hydrolase</keyword>
<dbReference type="EMBL" id="MTBD01000025">
    <property type="protein sequence ID" value="PRP70639.1"/>
    <property type="molecule type" value="Genomic_DNA"/>
</dbReference>
<keyword evidence="6" id="KW-1185">Reference proteome</keyword>
<dbReference type="SUPFAM" id="SSF54637">
    <property type="entry name" value="Thioesterase/thiol ester dehydrase-isomerase"/>
    <property type="match status" value="1"/>
</dbReference>
<comment type="caution">
    <text evidence="4">The sequence shown here is derived from an EMBL/GenBank/DDBJ whole genome shotgun (WGS) entry which is preliminary data.</text>
</comment>
<accession>A0A1S1WXL3</accession>
<dbReference type="Proteomes" id="UP001224516">
    <property type="component" value="Unassembled WGS sequence"/>
</dbReference>
<dbReference type="PANTHER" id="PTHR31793">
    <property type="entry name" value="4-HYDROXYBENZOYL-COA THIOESTERASE FAMILY MEMBER"/>
    <property type="match status" value="1"/>
</dbReference>
<evidence type="ECO:0000313" key="5">
    <source>
        <dbReference type="Proteomes" id="UP000239469"/>
    </source>
</evidence>
<evidence type="ECO:0000256" key="1">
    <source>
        <dbReference type="ARBA" id="ARBA00005953"/>
    </source>
</evidence>
<dbReference type="Proteomes" id="UP000239469">
    <property type="component" value="Unassembled WGS sequence"/>
</dbReference>